<name>T2M5M0_HYDVU</name>
<dbReference type="PROSITE" id="PS50178">
    <property type="entry name" value="ZF_FYVE"/>
    <property type="match status" value="2"/>
</dbReference>
<gene>
    <name evidence="6" type="primary">ZFYVE1</name>
</gene>
<dbReference type="GO" id="GO:0005811">
    <property type="term" value="C:lipid droplet"/>
    <property type="evidence" value="ECO:0007669"/>
    <property type="project" value="TreeGrafter"/>
</dbReference>
<dbReference type="GO" id="GO:0005545">
    <property type="term" value="F:1-phosphatidylinositol binding"/>
    <property type="evidence" value="ECO:0007669"/>
    <property type="project" value="TreeGrafter"/>
</dbReference>
<dbReference type="GO" id="GO:0005547">
    <property type="term" value="F:phosphatidylinositol-3,4,5-trisphosphate binding"/>
    <property type="evidence" value="ECO:0007669"/>
    <property type="project" value="TreeGrafter"/>
</dbReference>
<dbReference type="SMART" id="SM00064">
    <property type="entry name" value="FYVE"/>
    <property type="match status" value="2"/>
</dbReference>
<dbReference type="GO" id="GO:0005525">
    <property type="term" value="F:GTP binding"/>
    <property type="evidence" value="ECO:0007669"/>
    <property type="project" value="InterPro"/>
</dbReference>
<evidence type="ECO:0000259" key="5">
    <source>
        <dbReference type="PROSITE" id="PS50178"/>
    </source>
</evidence>
<dbReference type="PANTHER" id="PTHR46624">
    <property type="entry name" value="AGAP002036-PA"/>
    <property type="match status" value="1"/>
</dbReference>
<dbReference type="InterPro" id="IPR042427">
    <property type="entry name" value="ZFYV1"/>
</dbReference>
<dbReference type="SUPFAM" id="SSF57903">
    <property type="entry name" value="FYVE/PHD zinc finger"/>
    <property type="match status" value="2"/>
</dbReference>
<dbReference type="InterPro" id="IPR015894">
    <property type="entry name" value="Guanylate-bd_N"/>
</dbReference>
<dbReference type="PANTHER" id="PTHR46624:SF4">
    <property type="entry name" value="FYVE-TYPE DOMAIN-CONTAINING PROTEIN"/>
    <property type="match status" value="1"/>
</dbReference>
<organism evidence="6">
    <name type="scientific">Hydra vulgaris</name>
    <name type="common">Hydra</name>
    <name type="synonym">Hydra attenuata</name>
    <dbReference type="NCBI Taxonomy" id="6087"/>
    <lineage>
        <taxon>Eukaryota</taxon>
        <taxon>Metazoa</taxon>
        <taxon>Cnidaria</taxon>
        <taxon>Hydrozoa</taxon>
        <taxon>Hydroidolina</taxon>
        <taxon>Anthoathecata</taxon>
        <taxon>Aplanulata</taxon>
        <taxon>Hydridae</taxon>
        <taxon>Hydra</taxon>
    </lineage>
</organism>
<dbReference type="InterPro" id="IPR013083">
    <property type="entry name" value="Znf_RING/FYVE/PHD"/>
</dbReference>
<evidence type="ECO:0000256" key="2">
    <source>
        <dbReference type="ARBA" id="ARBA00022771"/>
    </source>
</evidence>
<dbReference type="CDD" id="cd15734">
    <property type="entry name" value="FYVE_ZFYV1"/>
    <property type="match status" value="1"/>
</dbReference>
<protein>
    <submittedName>
        <fullName evidence="6">Zinc finger FYVE domain-containing protein 1</fullName>
    </submittedName>
</protein>
<dbReference type="GO" id="GO:0140042">
    <property type="term" value="P:lipid droplet formation"/>
    <property type="evidence" value="ECO:0007669"/>
    <property type="project" value="TreeGrafter"/>
</dbReference>
<dbReference type="GO" id="GO:0008270">
    <property type="term" value="F:zinc ion binding"/>
    <property type="evidence" value="ECO:0007669"/>
    <property type="project" value="UniProtKB-KW"/>
</dbReference>
<dbReference type="InterPro" id="IPR017455">
    <property type="entry name" value="Znf_FYVE-rel"/>
</dbReference>
<keyword evidence="3" id="KW-0862">Zinc</keyword>
<evidence type="ECO:0000313" key="6">
    <source>
        <dbReference type="EMBL" id="CDG67237.1"/>
    </source>
</evidence>
<proteinExistence type="evidence at transcript level"/>
<dbReference type="Gene3D" id="3.40.50.300">
    <property type="entry name" value="P-loop containing nucleotide triphosphate hydrolases"/>
    <property type="match status" value="1"/>
</dbReference>
<dbReference type="GO" id="GO:0032266">
    <property type="term" value="F:phosphatidylinositol-3-phosphate binding"/>
    <property type="evidence" value="ECO:0007669"/>
    <property type="project" value="TreeGrafter"/>
</dbReference>
<evidence type="ECO:0000256" key="1">
    <source>
        <dbReference type="ARBA" id="ARBA00022723"/>
    </source>
</evidence>
<accession>T2M5M0</accession>
<evidence type="ECO:0000256" key="3">
    <source>
        <dbReference type="ARBA" id="ARBA00022833"/>
    </source>
</evidence>
<dbReference type="Gene3D" id="3.30.40.10">
    <property type="entry name" value="Zinc/RING finger domain, C3HC4 (zinc finger)"/>
    <property type="match status" value="2"/>
</dbReference>
<dbReference type="InterPro" id="IPR011011">
    <property type="entry name" value="Znf_FYVE_PHD"/>
</dbReference>
<dbReference type="SUPFAM" id="SSF52540">
    <property type="entry name" value="P-loop containing nucleoside triphosphate hydrolases"/>
    <property type="match status" value="1"/>
</dbReference>
<dbReference type="GO" id="GO:0043325">
    <property type="term" value="F:phosphatidylinositol-3,4-bisphosphate binding"/>
    <property type="evidence" value="ECO:0007669"/>
    <property type="project" value="TreeGrafter"/>
</dbReference>
<feature type="domain" description="FYVE-type" evidence="5">
    <location>
        <begin position="575"/>
        <end position="631"/>
    </location>
</feature>
<dbReference type="EMBL" id="HAAD01001005">
    <property type="protein sequence ID" value="CDG67237.1"/>
    <property type="molecule type" value="mRNA"/>
</dbReference>
<dbReference type="OrthoDB" id="68108at2759"/>
<dbReference type="GO" id="GO:0003924">
    <property type="term" value="F:GTPase activity"/>
    <property type="evidence" value="ECO:0007669"/>
    <property type="project" value="InterPro"/>
</dbReference>
<reference evidence="6" key="1">
    <citation type="journal article" date="2013" name="Genome Biol. Evol.">
        <title>Punctuated emergences of genetic and phenotypic innovations in eumetazoan, bilaterian, euteleostome, and hominidae ancestors.</title>
        <authorList>
            <person name="Wenger Y."/>
            <person name="Galliot B."/>
        </authorList>
    </citation>
    <scope>NUCLEOTIDE SEQUENCE</scope>
    <source>
        <tissue evidence="6">Whole animals</tissue>
    </source>
</reference>
<evidence type="ECO:0000256" key="4">
    <source>
        <dbReference type="PROSITE-ProRule" id="PRU00091"/>
    </source>
</evidence>
<dbReference type="InterPro" id="IPR027417">
    <property type="entry name" value="P-loop_NTPase"/>
</dbReference>
<dbReference type="Pfam" id="PF01363">
    <property type="entry name" value="FYVE"/>
    <property type="match status" value="2"/>
</dbReference>
<feature type="domain" description="FYVE-type" evidence="5">
    <location>
        <begin position="726"/>
        <end position="770"/>
    </location>
</feature>
<keyword evidence="2 4" id="KW-0863">Zinc-finger</keyword>
<dbReference type="AlphaFoldDB" id="T2M5M0"/>
<keyword evidence="1" id="KW-0479">Metal-binding</keyword>
<sequence>MEKLSCSRSFITSDKEETMNNMAPDEILFSSNDFLKNDSSYCDKCNFTKVKSVVFCKECGDMFLCGECNKKVHSGAKVKHSFENLPSLKEPLKSENKNGKVFESNSFKNAAKLNVTNEGNSQSFLLIDGSEVIKVSQETHFLQNLQCEDNPRVKVVSIFGNTGDGKSHTLNHTFFNGADVFDTSSSQKSCTVGVWAAYDKNNKVLILDTEGLLGVSENSNKRMRLLLKVLAVSDVVIYRTRAERLHSDMFLFLGDASEAYLKYFASDLKSVKKRGKMDDTPLCNLGPTIIIFQETHYTLPLGFDNSNQTPEDILRENFANIKRSPSAFSSISYVGTKTQAQPTNFSTLFKEVQKHLNNSSVRSPRPISVIYNALVKLNKKFGDDINCIIPNSFPDEYFTCTSVCQSCKLRCELSMNHEEDKIPHHTSQRCIYQAQFENKVYVCKICHEKGLDCMVCPKTTENQDSPLIGLAKYAWSGYVLECPQCGVIYRSRQYWYGNRDPVENSVRTEIKHVWPGVSNFLPHNHQNAARRFLDGMNVFASAITDMSAKPAKAVTNWITDKVAPSYWTPNYLILECKTCGHDFDDIEKKHHCRACGFGFCDNCTQHRIPCKDRGWGETPVRVCGPCFQKSGLDDQANAKGENIDLSKLCLCSELLEAIDDDPMLETGDMVSVKTSNNIPVRHPPDIVTTRKVTETVQSTLSYLTSTLELPLEYIVDSARPYYWVPDSDIIECSLCKQPFTNNQSKHHCRSCGKGFCDDCSKNRLPVPSRGWNYPCREEEANLTRAALDSKRNIVEEASVNNANNVYIALTENNSEIDTNLRKIPKTNI</sequence>
<dbReference type="Pfam" id="PF02263">
    <property type="entry name" value="GBP"/>
    <property type="match status" value="1"/>
</dbReference>
<dbReference type="InterPro" id="IPR000306">
    <property type="entry name" value="Znf_FYVE"/>
</dbReference>